<dbReference type="EMBL" id="JAHHIF010000090">
    <property type="protein sequence ID" value="MBW4549286.1"/>
    <property type="molecule type" value="Genomic_DNA"/>
</dbReference>
<reference evidence="2" key="1">
    <citation type="submission" date="2021-05" db="EMBL/GenBank/DDBJ databases">
        <authorList>
            <person name="Pietrasiak N."/>
            <person name="Ward R."/>
            <person name="Stajich J.E."/>
            <person name="Kurbessoian T."/>
        </authorList>
    </citation>
    <scope>NUCLEOTIDE SEQUENCE</scope>
    <source>
        <strain evidence="2">CPER-KK1</strain>
    </source>
</reference>
<organism evidence="2 3">
    <name type="scientific">Symplocastrum torsivum CPER-KK1</name>
    <dbReference type="NCBI Taxonomy" id="450513"/>
    <lineage>
        <taxon>Bacteria</taxon>
        <taxon>Bacillati</taxon>
        <taxon>Cyanobacteriota</taxon>
        <taxon>Cyanophyceae</taxon>
        <taxon>Oscillatoriophycideae</taxon>
        <taxon>Oscillatoriales</taxon>
        <taxon>Microcoleaceae</taxon>
        <taxon>Symplocastrum</taxon>
    </lineage>
</organism>
<feature type="region of interest" description="Disordered" evidence="1">
    <location>
        <begin position="1"/>
        <end position="77"/>
    </location>
</feature>
<evidence type="ECO:0000313" key="3">
    <source>
        <dbReference type="Proteomes" id="UP000753908"/>
    </source>
</evidence>
<feature type="compositionally biased region" description="Basic and acidic residues" evidence="1">
    <location>
        <begin position="31"/>
        <end position="42"/>
    </location>
</feature>
<feature type="compositionally biased region" description="Basic residues" evidence="1">
    <location>
        <begin position="1"/>
        <end position="11"/>
    </location>
</feature>
<dbReference type="Proteomes" id="UP000753908">
    <property type="component" value="Unassembled WGS sequence"/>
</dbReference>
<evidence type="ECO:0000256" key="1">
    <source>
        <dbReference type="SAM" id="MobiDB-lite"/>
    </source>
</evidence>
<proteinExistence type="predicted"/>
<accession>A0A951UEY8</accession>
<sequence>MPPRKLIHKSRPLGGKPRNTTPASERKTRKPKTDSAPKDKLDPLAIAASLVAPSNGSSTAVASNGATSTTPKQSQSYTGISQVNHGLSLPSFDVNSYFASDLFSDSSSLPRTTKEQADEMITSIEEKRQTIKVVSANIGLNQDVVRAGNEYLKLEGLAIDYATTGVNNESKYIGYQTAEVNRDIAINRFDQAQERLVQGQKTLAGMQSITPLIDDEWAARKSLKQSQISSLKIEATKAKEALEPKLLQLSQNFRQELEDLN</sequence>
<protein>
    <submittedName>
        <fullName evidence="2">Uncharacterized protein</fullName>
    </submittedName>
</protein>
<comment type="caution">
    <text evidence="2">The sequence shown here is derived from an EMBL/GenBank/DDBJ whole genome shotgun (WGS) entry which is preliminary data.</text>
</comment>
<gene>
    <name evidence="2" type="ORF">KME25_33495</name>
</gene>
<evidence type="ECO:0000313" key="2">
    <source>
        <dbReference type="EMBL" id="MBW4549286.1"/>
    </source>
</evidence>
<reference evidence="2" key="2">
    <citation type="journal article" date="2022" name="Microbiol. Resour. Announc.">
        <title>Metagenome Sequencing to Explore Phylogenomics of Terrestrial Cyanobacteria.</title>
        <authorList>
            <person name="Ward R.D."/>
            <person name="Stajich J.E."/>
            <person name="Johansen J.R."/>
            <person name="Huntemann M."/>
            <person name="Clum A."/>
            <person name="Foster B."/>
            <person name="Foster B."/>
            <person name="Roux S."/>
            <person name="Palaniappan K."/>
            <person name="Varghese N."/>
            <person name="Mukherjee S."/>
            <person name="Reddy T.B.K."/>
            <person name="Daum C."/>
            <person name="Copeland A."/>
            <person name="Chen I.A."/>
            <person name="Ivanova N.N."/>
            <person name="Kyrpides N.C."/>
            <person name="Shapiro N."/>
            <person name="Eloe-Fadrosh E.A."/>
            <person name="Pietrasiak N."/>
        </authorList>
    </citation>
    <scope>NUCLEOTIDE SEQUENCE</scope>
    <source>
        <strain evidence="2">CPER-KK1</strain>
    </source>
</reference>
<dbReference type="AlphaFoldDB" id="A0A951UEY8"/>
<name>A0A951UEY8_9CYAN</name>
<feature type="compositionally biased region" description="Polar residues" evidence="1">
    <location>
        <begin position="52"/>
        <end position="77"/>
    </location>
</feature>